<dbReference type="Proteomes" id="UP000095286">
    <property type="component" value="Unplaced"/>
</dbReference>
<evidence type="ECO:0000313" key="1">
    <source>
        <dbReference type="Proteomes" id="UP000095286"/>
    </source>
</evidence>
<dbReference type="WBParaSite" id="RSKR_0000461700.1">
    <property type="protein sequence ID" value="RSKR_0000461700.1"/>
    <property type="gene ID" value="RSKR_0000461700"/>
</dbReference>
<name>A0AC35TV51_9BILA</name>
<reference evidence="2" key="1">
    <citation type="submission" date="2016-11" db="UniProtKB">
        <authorList>
            <consortium name="WormBaseParasite"/>
        </authorList>
    </citation>
    <scope>IDENTIFICATION</scope>
    <source>
        <strain evidence="2">KR3021</strain>
    </source>
</reference>
<proteinExistence type="predicted"/>
<protein>
    <submittedName>
        <fullName evidence="2">Vacuolar protein sorting-associated protein 54</fullName>
    </submittedName>
</protein>
<organism evidence="1 2">
    <name type="scientific">Rhabditophanes sp. KR3021</name>
    <dbReference type="NCBI Taxonomy" id="114890"/>
    <lineage>
        <taxon>Eukaryota</taxon>
        <taxon>Metazoa</taxon>
        <taxon>Ecdysozoa</taxon>
        <taxon>Nematoda</taxon>
        <taxon>Chromadorea</taxon>
        <taxon>Rhabditida</taxon>
        <taxon>Tylenchina</taxon>
        <taxon>Panagrolaimomorpha</taxon>
        <taxon>Strongyloidoidea</taxon>
        <taxon>Alloionematidae</taxon>
        <taxon>Rhabditophanes</taxon>
    </lineage>
</organism>
<evidence type="ECO:0000313" key="2">
    <source>
        <dbReference type="WBParaSite" id="RSKR_0000461700.1"/>
    </source>
</evidence>
<sequence length="887" mass="101600">MDHLFQRGRNENNVTFTRHWGDTFVPAKTIQADTVIKRPSQVEFTAYNQSTGKKYRKYAKHKFQLDKQKQKIEEHHGTLNTDEIPDIFLDPHFSITNPVTFTSIFLIPTMDESDIFALNVDRSSLNFTGTQSNYSLSRKDSSSSIASKKSCFEYLDSSDLFGGRSFRSHAFLNTKLEYHHDLVGALLNGQLESKSQAFWGTVNSINSVHSELTEGKKQVSVVRTNLDRIKRNVYDKSVKIIDLQQAKTNKEKLLKKLNNIACLKDAQLTVQLLLNQNDYANALDCIEMSQDVLSNDLKGVVCFRHLGVQLGELEKAIAKMLQEEFVYLIQKEFGQSGEVEVTYREGQLHPVVVGLLRVRLYRFIHLLKEEIMEAIKNLIRQIVKNHVVMCGKDMTDLDPSSTHNLTQQMKKMDFIQWFETLRDLFAALVLFCKKIQSIQELILENVERVRGMRLKDKEAYGNSKNSNTQSEKSELESGSYESISSKISMPVKDLNEFKMSATLLIEYCVLSCQERVVKLLDGKTKNSFIEQCTSVQFSMLCNLISEFADDCWGLIKNCNNNSVSSISSWSLTQCIHMQRARFIAHFHETRSKRLDDLLTSEKWLPIKVPAAYQMFMDSSMAEGKLRLTEEMLNCEDKAEQSFLLVDNDKYSVNGAALGLLTMLAEYVTTLEMFPDTAPEMLMNVIQILRVFNSKTCQLLLGAGALTVSSLKTISVKNLALAIRCLQLVIKVIPMVEKEFQTHLQETNKNQLRYFTQGIKDFDDHINEITSKIMTVVEYNMLTSFQAWKVKPKLPSMEIQNVSRQLNKLHMAVTEIMPNSIIEKIFKHVHASFLNCFKQMLLKYEIGTDDPLNYGLAEQEFDFYMLSIKAFPYSQDIPKQTIGELLKS</sequence>
<accession>A0AC35TV51</accession>